<evidence type="ECO:0000256" key="2">
    <source>
        <dbReference type="ARBA" id="ARBA00022475"/>
    </source>
</evidence>
<keyword evidence="6" id="KW-1133">Transmembrane helix</keyword>
<reference evidence="8 9" key="1">
    <citation type="journal article" date="2016" name="Nat. Commun.">
        <title>Thousands of microbial genomes shed light on interconnected biogeochemical processes in an aquifer system.</title>
        <authorList>
            <person name="Anantharaman K."/>
            <person name="Brown C.T."/>
            <person name="Hug L.A."/>
            <person name="Sharon I."/>
            <person name="Castelle C.J."/>
            <person name="Probst A.J."/>
            <person name="Thomas B.C."/>
            <person name="Singh A."/>
            <person name="Wilkins M.J."/>
            <person name="Karaoz U."/>
            <person name="Brodie E.L."/>
            <person name="Williams K.H."/>
            <person name="Hubbard S.S."/>
            <person name="Banfield J.F."/>
        </authorList>
    </citation>
    <scope>NUCLEOTIDE SEQUENCE [LARGE SCALE GENOMIC DNA]</scope>
</reference>
<organism evidence="8 9">
    <name type="scientific">Candidatus Abawacabacteria bacterium RBG_16_42_10</name>
    <dbReference type="NCBI Taxonomy" id="1817814"/>
    <lineage>
        <taxon>Bacteria</taxon>
        <taxon>Candidatus Abawacaibacteriota</taxon>
    </lineage>
</organism>
<evidence type="ECO:0000256" key="3">
    <source>
        <dbReference type="ARBA" id="ARBA00022676"/>
    </source>
</evidence>
<feature type="domain" description="Glycosyltransferase 2-like" evidence="7">
    <location>
        <begin position="59"/>
        <end position="229"/>
    </location>
</feature>
<dbReference type="CDD" id="cd00761">
    <property type="entry name" value="Glyco_tranf_GTA_type"/>
    <property type="match status" value="1"/>
</dbReference>
<dbReference type="GO" id="GO:0016757">
    <property type="term" value="F:glycosyltransferase activity"/>
    <property type="evidence" value="ECO:0007669"/>
    <property type="project" value="UniProtKB-KW"/>
</dbReference>
<proteinExistence type="predicted"/>
<feature type="transmembrane region" description="Helical" evidence="6">
    <location>
        <begin position="329"/>
        <end position="347"/>
    </location>
</feature>
<dbReference type="Proteomes" id="UP000177614">
    <property type="component" value="Unassembled WGS sequence"/>
</dbReference>
<evidence type="ECO:0000256" key="5">
    <source>
        <dbReference type="ARBA" id="ARBA00023136"/>
    </source>
</evidence>
<feature type="transmembrane region" description="Helical" evidence="6">
    <location>
        <begin position="184"/>
        <end position="203"/>
    </location>
</feature>
<feature type="transmembrane region" description="Helical" evidence="6">
    <location>
        <begin position="301"/>
        <end position="322"/>
    </location>
</feature>
<evidence type="ECO:0000256" key="4">
    <source>
        <dbReference type="ARBA" id="ARBA00022679"/>
    </source>
</evidence>
<protein>
    <recommendedName>
        <fullName evidence="7">Glycosyltransferase 2-like domain-containing protein</fullName>
    </recommendedName>
</protein>
<dbReference type="PANTHER" id="PTHR43646:SF2">
    <property type="entry name" value="GLYCOSYLTRANSFERASE 2-LIKE DOMAIN-CONTAINING PROTEIN"/>
    <property type="match status" value="1"/>
</dbReference>
<dbReference type="STRING" id="1817814.A2V81_02840"/>
<dbReference type="Gene3D" id="3.90.550.10">
    <property type="entry name" value="Spore Coat Polysaccharide Biosynthesis Protein SpsA, Chain A"/>
    <property type="match status" value="1"/>
</dbReference>
<evidence type="ECO:0000259" key="7">
    <source>
        <dbReference type="Pfam" id="PF00535"/>
    </source>
</evidence>
<dbReference type="PANTHER" id="PTHR43646">
    <property type="entry name" value="GLYCOSYLTRANSFERASE"/>
    <property type="match status" value="1"/>
</dbReference>
<dbReference type="AlphaFoldDB" id="A0A1F4XK34"/>
<gene>
    <name evidence="8" type="ORF">A2V81_02840</name>
</gene>
<evidence type="ECO:0000313" key="9">
    <source>
        <dbReference type="Proteomes" id="UP000177614"/>
    </source>
</evidence>
<keyword evidence="6" id="KW-0812">Transmembrane</keyword>
<evidence type="ECO:0000313" key="8">
    <source>
        <dbReference type="EMBL" id="OGC82065.1"/>
    </source>
</evidence>
<feature type="transmembrane region" description="Helical" evidence="6">
    <location>
        <begin position="353"/>
        <end position="375"/>
    </location>
</feature>
<comment type="caution">
    <text evidence="8">The sequence shown here is derived from an EMBL/GenBank/DDBJ whole genome shotgun (WGS) entry which is preliminary data.</text>
</comment>
<dbReference type="SUPFAM" id="SSF53448">
    <property type="entry name" value="Nucleotide-diphospho-sugar transferases"/>
    <property type="match status" value="1"/>
</dbReference>
<comment type="subcellular location">
    <subcellularLocation>
        <location evidence="1">Cell membrane</location>
    </subcellularLocation>
</comment>
<dbReference type="Pfam" id="PF00535">
    <property type="entry name" value="Glycos_transf_2"/>
    <property type="match status" value="1"/>
</dbReference>
<evidence type="ECO:0000256" key="1">
    <source>
        <dbReference type="ARBA" id="ARBA00004236"/>
    </source>
</evidence>
<keyword evidence="4" id="KW-0808">Transferase</keyword>
<accession>A0A1F4XK34</accession>
<dbReference type="EMBL" id="MEWR01000011">
    <property type="protein sequence ID" value="OGC82065.1"/>
    <property type="molecule type" value="Genomic_DNA"/>
</dbReference>
<dbReference type="GO" id="GO:0005886">
    <property type="term" value="C:plasma membrane"/>
    <property type="evidence" value="ECO:0007669"/>
    <property type="project" value="UniProtKB-SubCell"/>
</dbReference>
<keyword evidence="2" id="KW-1003">Cell membrane</keyword>
<name>A0A1F4XK34_9BACT</name>
<evidence type="ECO:0000256" key="6">
    <source>
        <dbReference type="SAM" id="Phobius"/>
    </source>
</evidence>
<sequence length="392" mass="44195">MYGVVSLKHSHLMTPTILIASSIFIVATVLTIHTIYNFFACLKPSKKHAHPDAKHGLVTIMIPARNEEKVIEKCLRSLIAQDYPELEVIVYNDQSTDQTGHIADKIAKEDKRIHVIHGTHLPEGWVGKNHGCHQMSQKAQGNWMLFGDSDIVLAPDAISRSLATADEHGLEFLSFFPRFDNYSFWERAILPLFYFYLFAYLPMSKIMTSKNPDIVAANGSFILIKQSLYCQIGGHEAVKDKILEDVLMGRHIKGLGHKTGYGDGSELYSVHMYDTYYAIWEGFSKNAFSFFKWNYISATTYVIFAFLFLVVPFLLIPLGLLINQPLLSLAGLASSSMYLFMSAILNYRLEQGIVSVFMFPLAMFLSLAVIVNSMFRVATGKGLTWKGRSYAK</sequence>
<feature type="transmembrane region" description="Helical" evidence="6">
    <location>
        <begin position="12"/>
        <end position="39"/>
    </location>
</feature>
<dbReference type="InterPro" id="IPR029044">
    <property type="entry name" value="Nucleotide-diphossugar_trans"/>
</dbReference>
<keyword evidence="5 6" id="KW-0472">Membrane</keyword>
<keyword evidence="3" id="KW-0328">Glycosyltransferase</keyword>
<dbReference type="InterPro" id="IPR001173">
    <property type="entry name" value="Glyco_trans_2-like"/>
</dbReference>